<comment type="similarity">
    <text evidence="9">Belongs to the BCD1 family.</text>
</comment>
<evidence type="ECO:0000256" key="2">
    <source>
        <dbReference type="ARBA" id="ARBA00022517"/>
    </source>
</evidence>
<keyword evidence="6" id="KW-0862">Zinc</keyword>
<dbReference type="GeneID" id="113209857"/>
<dbReference type="PANTHER" id="PTHR13483">
    <property type="entry name" value="BOX C_D SNORNA PROTEIN 1-RELATED"/>
    <property type="match status" value="1"/>
</dbReference>
<evidence type="ECO:0000259" key="15">
    <source>
        <dbReference type="PROSITE" id="PS51083"/>
    </source>
</evidence>
<keyword evidence="5 13" id="KW-0863">Zinc-finger</keyword>
<name>A0A6J1SRD3_FRAOC</name>
<dbReference type="InterPro" id="IPR007529">
    <property type="entry name" value="Znf_HIT"/>
</dbReference>
<feature type="compositionally biased region" description="Polar residues" evidence="14">
    <location>
        <begin position="276"/>
        <end position="308"/>
    </location>
</feature>
<keyword evidence="4" id="KW-0479">Metal-binding</keyword>
<keyword evidence="7" id="KW-0832">Ubl conjugation</keyword>
<evidence type="ECO:0000256" key="13">
    <source>
        <dbReference type="PROSITE-ProRule" id="PRU00453"/>
    </source>
</evidence>
<evidence type="ECO:0000256" key="5">
    <source>
        <dbReference type="ARBA" id="ARBA00022771"/>
    </source>
</evidence>
<keyword evidence="3" id="KW-0597">Phosphoprotein</keyword>
<organism evidence="16 17">
    <name type="scientific">Frankliniella occidentalis</name>
    <name type="common">Western flower thrips</name>
    <name type="synonym">Euthrips occidentalis</name>
    <dbReference type="NCBI Taxonomy" id="133901"/>
    <lineage>
        <taxon>Eukaryota</taxon>
        <taxon>Metazoa</taxon>
        <taxon>Ecdysozoa</taxon>
        <taxon>Arthropoda</taxon>
        <taxon>Hexapoda</taxon>
        <taxon>Insecta</taxon>
        <taxon>Pterygota</taxon>
        <taxon>Neoptera</taxon>
        <taxon>Paraneoptera</taxon>
        <taxon>Thysanoptera</taxon>
        <taxon>Terebrantia</taxon>
        <taxon>Thripoidea</taxon>
        <taxon>Thripidae</taxon>
        <taxon>Frankliniella</taxon>
    </lineage>
</organism>
<dbReference type="KEGG" id="foc:113209857"/>
<dbReference type="PROSITE" id="PS51083">
    <property type="entry name" value="ZF_HIT"/>
    <property type="match status" value="1"/>
</dbReference>
<dbReference type="GO" id="GO:0008270">
    <property type="term" value="F:zinc ion binding"/>
    <property type="evidence" value="ECO:0007669"/>
    <property type="project" value="UniProtKB-UniRule"/>
</dbReference>
<evidence type="ECO:0000256" key="8">
    <source>
        <dbReference type="ARBA" id="ARBA00049598"/>
    </source>
</evidence>
<dbReference type="SUPFAM" id="SSF144232">
    <property type="entry name" value="HIT/MYND zinc finger-like"/>
    <property type="match status" value="1"/>
</dbReference>
<feature type="region of interest" description="Disordered" evidence="14">
    <location>
        <begin position="276"/>
        <end position="322"/>
    </location>
</feature>
<dbReference type="OrthoDB" id="272357at2759"/>
<dbReference type="GO" id="GO:0070761">
    <property type="term" value="C:pre-snoRNP complex"/>
    <property type="evidence" value="ECO:0007669"/>
    <property type="project" value="TreeGrafter"/>
</dbReference>
<dbReference type="InterPro" id="IPR057721">
    <property type="entry name" value="BCD1_alpha/beta"/>
</dbReference>
<protein>
    <recommendedName>
        <fullName evidence="11">Box C/D snoRNA protein 1</fullName>
    </recommendedName>
    <alternativeName>
        <fullName evidence="12">Zinc finger HIT domain-containing protein 6</fullName>
    </alternativeName>
</protein>
<feature type="domain" description="HIT-type" evidence="15">
    <location>
        <begin position="23"/>
        <end position="57"/>
    </location>
</feature>
<dbReference type="GO" id="GO:0000492">
    <property type="term" value="P:box C/D snoRNP assembly"/>
    <property type="evidence" value="ECO:0007669"/>
    <property type="project" value="TreeGrafter"/>
</dbReference>
<sequence>MDNMVDIEEVENSSDSAKRLGPCEVCASSEAKYTCPRCEVKTCCLACVNIHKKELECDGSRNKIFYKRKSKFNNLDLLSDYRLLEDFTRSVQEIQNNPLKRVSRFLPGHLHSLGKASRDRGIRLHFLPRNFKRAKENTSRVIPGNPTRTVFWCIEWLFPQAGVRIVSEKVIETCRLAEALSPLLNPESEKVKDHQEQLQYYFAAGMSGVHALLRVGEMERNRYHILDLDMTIRGNLMKKSIVEFPTILIVLKDHKYSYDIYDSDGETEQWKGNWEASNANTNAHPGNPSTSGSSSLARKQKNPANRNNFLFGGSDGSSDEEH</sequence>
<gene>
    <name evidence="17" type="primary">LOC113209857</name>
</gene>
<dbReference type="InterPro" id="IPR051639">
    <property type="entry name" value="BCD1"/>
</dbReference>
<accession>A0A6J1SRD3</accession>
<evidence type="ECO:0000313" key="16">
    <source>
        <dbReference type="Proteomes" id="UP000504606"/>
    </source>
</evidence>
<evidence type="ECO:0000256" key="6">
    <source>
        <dbReference type="ARBA" id="ARBA00022833"/>
    </source>
</evidence>
<evidence type="ECO:0000256" key="12">
    <source>
        <dbReference type="ARBA" id="ARBA00077531"/>
    </source>
</evidence>
<dbReference type="GO" id="GO:0048254">
    <property type="term" value="P:snoRNA localization"/>
    <property type="evidence" value="ECO:0007669"/>
    <property type="project" value="TreeGrafter"/>
</dbReference>
<dbReference type="Proteomes" id="UP000504606">
    <property type="component" value="Unplaced"/>
</dbReference>
<comment type="subunit">
    <text evidence="10">Interacts with FBL, SNU13, NOP58, NUFIP1, RUVBL1, RUVBL2 and TAF9. Interacts (via HIT-type zinc finger) with the RUVBL1/RUVBL2 complex in the presence of ADP.</text>
</comment>
<dbReference type="PANTHER" id="PTHR13483:SF3">
    <property type="entry name" value="BOX C_D SNORNA PROTEIN 1"/>
    <property type="match status" value="1"/>
</dbReference>
<keyword evidence="16" id="KW-1185">Reference proteome</keyword>
<dbReference type="AlphaFoldDB" id="A0A6J1SRD3"/>
<dbReference type="Pfam" id="PF04438">
    <property type="entry name" value="zf-HIT"/>
    <property type="match status" value="1"/>
</dbReference>
<keyword evidence="2" id="KW-0690">Ribosome biogenesis</keyword>
<evidence type="ECO:0000256" key="9">
    <source>
        <dbReference type="ARBA" id="ARBA00049654"/>
    </source>
</evidence>
<evidence type="ECO:0000256" key="11">
    <source>
        <dbReference type="ARBA" id="ARBA00068630"/>
    </source>
</evidence>
<evidence type="ECO:0000256" key="4">
    <source>
        <dbReference type="ARBA" id="ARBA00022723"/>
    </source>
</evidence>
<evidence type="ECO:0000256" key="1">
    <source>
        <dbReference type="ARBA" id="ARBA00022499"/>
    </source>
</evidence>
<dbReference type="GO" id="GO:0005634">
    <property type="term" value="C:nucleus"/>
    <property type="evidence" value="ECO:0007669"/>
    <property type="project" value="TreeGrafter"/>
</dbReference>
<reference evidence="17" key="1">
    <citation type="submission" date="2025-08" db="UniProtKB">
        <authorList>
            <consortium name="RefSeq"/>
        </authorList>
    </citation>
    <scope>IDENTIFICATION</scope>
    <source>
        <tissue evidence="17">Whole organism</tissue>
    </source>
</reference>
<proteinExistence type="inferred from homology"/>
<dbReference type="FunFam" id="3.30.60.190:FF:000001">
    <property type="entry name" value="box C/D snoRNA protein 1"/>
    <property type="match status" value="1"/>
</dbReference>
<evidence type="ECO:0000256" key="3">
    <source>
        <dbReference type="ARBA" id="ARBA00022553"/>
    </source>
</evidence>
<dbReference type="RefSeq" id="XP_026283378.1">
    <property type="nucleotide sequence ID" value="XM_026427593.2"/>
</dbReference>
<evidence type="ECO:0000256" key="10">
    <source>
        <dbReference type="ARBA" id="ARBA00061949"/>
    </source>
</evidence>
<evidence type="ECO:0000256" key="7">
    <source>
        <dbReference type="ARBA" id="ARBA00022843"/>
    </source>
</evidence>
<dbReference type="GO" id="GO:0000463">
    <property type="term" value="P:maturation of LSU-rRNA from tricistronic rRNA transcript (SSU-rRNA, 5.8S rRNA, LSU-rRNA)"/>
    <property type="evidence" value="ECO:0007669"/>
    <property type="project" value="TreeGrafter"/>
</dbReference>
<comment type="function">
    <text evidence="8">Required for box C/D snoRNAs accumulation involved in snoRNA processing, snoRNA transport to the nucleolus and ribosome biogenesis.</text>
</comment>
<keyword evidence="1" id="KW-1017">Isopeptide bond</keyword>
<dbReference type="CDD" id="cd23023">
    <property type="entry name" value="zf-HIT_BCD1"/>
    <property type="match status" value="1"/>
</dbReference>
<dbReference type="Pfam" id="PF25790">
    <property type="entry name" value="BCD1"/>
    <property type="match status" value="1"/>
</dbReference>
<evidence type="ECO:0000256" key="14">
    <source>
        <dbReference type="SAM" id="MobiDB-lite"/>
    </source>
</evidence>
<dbReference type="Gene3D" id="3.30.60.190">
    <property type="match status" value="1"/>
</dbReference>
<evidence type="ECO:0000313" key="17">
    <source>
        <dbReference type="RefSeq" id="XP_026283378.1"/>
    </source>
</evidence>